<comment type="subcellular location">
    <subcellularLocation>
        <location evidence="1">Cell membrane</location>
        <topology evidence="1">Multi-pass membrane protein</topology>
    </subcellularLocation>
</comment>
<dbReference type="PANTHER" id="PTHR35007">
    <property type="entry name" value="INTEGRAL MEMBRANE PROTEIN-RELATED"/>
    <property type="match status" value="1"/>
</dbReference>
<feature type="domain" description="Type II secretion system protein GspF" evidence="8">
    <location>
        <begin position="114"/>
        <end position="239"/>
    </location>
</feature>
<evidence type="ECO:0000256" key="1">
    <source>
        <dbReference type="ARBA" id="ARBA00004651"/>
    </source>
</evidence>
<feature type="transmembrane region" description="Helical" evidence="7">
    <location>
        <begin position="254"/>
        <end position="274"/>
    </location>
</feature>
<dbReference type="Proteomes" id="UP000076563">
    <property type="component" value="Unassembled WGS sequence"/>
</dbReference>
<keyword evidence="2" id="KW-1003">Cell membrane</keyword>
<evidence type="ECO:0000259" key="8">
    <source>
        <dbReference type="Pfam" id="PF00482"/>
    </source>
</evidence>
<evidence type="ECO:0000313" key="10">
    <source>
        <dbReference type="Proteomes" id="UP000076563"/>
    </source>
</evidence>
<evidence type="ECO:0000256" key="5">
    <source>
        <dbReference type="ARBA" id="ARBA00023136"/>
    </source>
</evidence>
<protein>
    <recommendedName>
        <fullName evidence="8">Type II secretion system protein GspF domain-containing protein</fullName>
    </recommendedName>
</protein>
<evidence type="ECO:0000256" key="7">
    <source>
        <dbReference type="SAM" id="Phobius"/>
    </source>
</evidence>
<organism evidence="9 10">
    <name type="scientific">Paenibacillus elgii</name>
    <dbReference type="NCBI Taxonomy" id="189691"/>
    <lineage>
        <taxon>Bacteria</taxon>
        <taxon>Bacillati</taxon>
        <taxon>Bacillota</taxon>
        <taxon>Bacilli</taxon>
        <taxon>Bacillales</taxon>
        <taxon>Paenibacillaceae</taxon>
        <taxon>Paenibacillus</taxon>
    </lineage>
</organism>
<evidence type="ECO:0000256" key="6">
    <source>
        <dbReference type="SAM" id="Coils"/>
    </source>
</evidence>
<feature type="transmembrane region" description="Helical" evidence="7">
    <location>
        <begin position="218"/>
        <end position="242"/>
    </location>
</feature>
<evidence type="ECO:0000313" key="9">
    <source>
        <dbReference type="EMBL" id="KZE78176.1"/>
    </source>
</evidence>
<keyword evidence="4 7" id="KW-1133">Transmembrane helix</keyword>
<dbReference type="EMBL" id="LQRA01000057">
    <property type="protein sequence ID" value="KZE78176.1"/>
    <property type="molecule type" value="Genomic_DNA"/>
</dbReference>
<dbReference type="OrthoDB" id="9963132at2"/>
<accession>A0A163XNG8</accession>
<keyword evidence="5 7" id="KW-0472">Membrane</keyword>
<evidence type="ECO:0000256" key="4">
    <source>
        <dbReference type="ARBA" id="ARBA00022989"/>
    </source>
</evidence>
<keyword evidence="3 7" id="KW-0812">Transmembrane</keyword>
<gene>
    <name evidence="9" type="ORF">AV654_19565</name>
</gene>
<dbReference type="Pfam" id="PF00482">
    <property type="entry name" value="T2SSF"/>
    <property type="match status" value="1"/>
</dbReference>
<dbReference type="AlphaFoldDB" id="A0A163XNG8"/>
<dbReference type="RefSeq" id="WP_063183103.1">
    <property type="nucleotide sequence ID" value="NZ_LQRA01000057.1"/>
</dbReference>
<evidence type="ECO:0000256" key="2">
    <source>
        <dbReference type="ARBA" id="ARBA00022475"/>
    </source>
</evidence>
<evidence type="ECO:0000256" key="3">
    <source>
        <dbReference type="ARBA" id="ARBA00022692"/>
    </source>
</evidence>
<name>A0A163XNG8_9BACL</name>
<dbReference type="GO" id="GO:0005886">
    <property type="term" value="C:plasma membrane"/>
    <property type="evidence" value="ECO:0007669"/>
    <property type="project" value="UniProtKB-SubCell"/>
</dbReference>
<proteinExistence type="predicted"/>
<keyword evidence="6" id="KW-0175">Coiled coil</keyword>
<keyword evidence="10" id="KW-1185">Reference proteome</keyword>
<comment type="caution">
    <text evidence="9">The sequence shown here is derived from an EMBL/GenBank/DDBJ whole genome shotgun (WGS) entry which is preliminary data.</text>
</comment>
<feature type="transmembrane region" description="Helical" evidence="7">
    <location>
        <begin position="55"/>
        <end position="74"/>
    </location>
</feature>
<dbReference type="PANTHER" id="PTHR35007:SF2">
    <property type="entry name" value="PILUS ASSEMBLE PROTEIN"/>
    <property type="match status" value="1"/>
</dbReference>
<dbReference type="InterPro" id="IPR018076">
    <property type="entry name" value="T2SS_GspF_dom"/>
</dbReference>
<feature type="coiled-coil region" evidence="6">
    <location>
        <begin position="180"/>
        <end position="214"/>
    </location>
</feature>
<reference evidence="10" key="1">
    <citation type="submission" date="2016-01" db="EMBL/GenBank/DDBJ databases">
        <title>Draft genome of Chromobacterium sp. F49.</title>
        <authorList>
            <person name="Hong K.W."/>
        </authorList>
    </citation>
    <scope>NUCLEOTIDE SEQUENCE [LARGE SCALE GENOMIC DNA]</scope>
    <source>
        <strain evidence="10">M63</strain>
    </source>
</reference>
<sequence length="283" mass="32783">MQRWFVICAILYLFWVLYKWTQEKHDENIYDDYSNPKPPLYVYYNSSGIPIPMPVYFLIAACLSLLIGGLFNQVMNNLPAAVLLTAIIIYTSKQFVIIQSIRNSQRIDEDAPTFLTAFGNMMTTIGNPLKALDLSLQYAHKSYRKTLFVLQSRLENGQDPYIEVEKAKRFFRNRILRSFLDDMEEELRKGNALSVRLERLIDRAEDRKKNASERRIETFAGILVIYGGIVFEFLISVMVYVFRPEWFSVLVHHPIGKFSVIMIIAVTGFMVIAAQRLILLTEG</sequence>